<evidence type="ECO:0000313" key="2">
    <source>
        <dbReference type="Proteomes" id="UP000326759"/>
    </source>
</evidence>
<organism evidence="1 2">
    <name type="scientific">Armadillidium nasatum</name>
    <dbReference type="NCBI Taxonomy" id="96803"/>
    <lineage>
        <taxon>Eukaryota</taxon>
        <taxon>Metazoa</taxon>
        <taxon>Ecdysozoa</taxon>
        <taxon>Arthropoda</taxon>
        <taxon>Crustacea</taxon>
        <taxon>Multicrustacea</taxon>
        <taxon>Malacostraca</taxon>
        <taxon>Eumalacostraca</taxon>
        <taxon>Peracarida</taxon>
        <taxon>Isopoda</taxon>
        <taxon>Oniscidea</taxon>
        <taxon>Crinocheta</taxon>
        <taxon>Armadillidiidae</taxon>
        <taxon>Armadillidium</taxon>
    </lineage>
</organism>
<protein>
    <submittedName>
        <fullName evidence="1">Uncharacterized protein</fullName>
    </submittedName>
</protein>
<comment type="caution">
    <text evidence="1">The sequence shown here is derived from an EMBL/GenBank/DDBJ whole genome shotgun (WGS) entry which is preliminary data.</text>
</comment>
<accession>A0A5N5SKM8</accession>
<dbReference type="AlphaFoldDB" id="A0A5N5SKM8"/>
<gene>
    <name evidence="1" type="ORF">Anas_11120</name>
</gene>
<dbReference type="EMBL" id="SEYY01023714">
    <property type="protein sequence ID" value="KAB7494635.1"/>
    <property type="molecule type" value="Genomic_DNA"/>
</dbReference>
<evidence type="ECO:0000313" key="1">
    <source>
        <dbReference type="EMBL" id="KAB7494635.1"/>
    </source>
</evidence>
<keyword evidence="2" id="KW-1185">Reference proteome</keyword>
<reference evidence="1 2" key="1">
    <citation type="journal article" date="2019" name="PLoS Biol.">
        <title>Sex chromosomes control vertical transmission of feminizing Wolbachia symbionts in an isopod.</title>
        <authorList>
            <person name="Becking T."/>
            <person name="Chebbi M.A."/>
            <person name="Giraud I."/>
            <person name="Moumen B."/>
            <person name="Laverre T."/>
            <person name="Caubet Y."/>
            <person name="Peccoud J."/>
            <person name="Gilbert C."/>
            <person name="Cordaux R."/>
        </authorList>
    </citation>
    <scope>NUCLEOTIDE SEQUENCE [LARGE SCALE GENOMIC DNA]</scope>
    <source>
        <strain evidence="1">ANa2</strain>
        <tissue evidence="1">Whole body excluding digestive tract and cuticle</tissue>
    </source>
</reference>
<dbReference type="Proteomes" id="UP000326759">
    <property type="component" value="Unassembled WGS sequence"/>
</dbReference>
<proteinExistence type="predicted"/>
<name>A0A5N5SKM8_9CRUS</name>
<sequence>MSHLVFYTSENLLFRYGKLQRTGNCWRVFVANLVFPMEASRLINLDAIFDENSFFNPVSLSLVIENHELLGFGLYYSDRTFLYLKKILSGEIRLKSRYCSEIIRPMKMLVMMIILFMI</sequence>